<reference evidence="5 6" key="1">
    <citation type="submission" date="2016-04" db="EMBL/GenBank/DDBJ databases">
        <authorList>
            <person name="Evans L.H."/>
            <person name="Alamgir A."/>
            <person name="Owens N."/>
            <person name="Weber N.D."/>
            <person name="Virtaneva K."/>
            <person name="Barbian K."/>
            <person name="Babar A."/>
            <person name="Rosenke K."/>
        </authorList>
    </citation>
    <scope>NUCLEOTIDE SEQUENCE [LARGE SCALE GENOMIC DNA]</scope>
    <source>
        <strain evidence="5 6">JL2886</strain>
    </source>
</reference>
<sequence>MRYLAILTLRNEGAFLLEWLAHHRAVGFTDFLVFSNDCQDGTDRMLDRLDDLGHLTHVRNDGPYGKGGIQFSALKLADRHRLVKKADWIMALDIDEFVNIHAGRGQLGDLLEALPAADAITLTWRLFGNGDTLRYEDTPVTEQFTRCAPEVIHWPWRAAMFKTLYRNDGTYRKTGVHRPRGVEDDSALEQFRWFDCEGRELGPQFKTRRLFSDYGQPNHRLAQLNHYALGAMESFVLKADRGRAVHSDHMLDVDYWVERNFNTDEDTSIARYSEARAAIQALLLEDGKLARLHEKAVAWRHARFRELMLQEPFRALFARLLMTPPSRPINAVTARTLAGFATLGRRAEQALSDSAPQAPPEQSADRANAETETPKESGTD</sequence>
<accession>A0A1B0ZWT2</accession>
<dbReference type="InterPro" id="IPR029044">
    <property type="entry name" value="Nucleotide-diphossugar_trans"/>
</dbReference>
<dbReference type="PATRIC" id="fig|60890.4.peg.3565"/>
<comment type="subcellular location">
    <subcellularLocation>
        <location evidence="1">Membrane</location>
        <topology evidence="1">Single-pass membrane protein</topology>
    </subcellularLocation>
</comment>
<keyword evidence="2" id="KW-0812">Transmembrane</keyword>
<dbReference type="GO" id="GO:0016020">
    <property type="term" value="C:membrane"/>
    <property type="evidence" value="ECO:0007669"/>
    <property type="project" value="UniProtKB-SubCell"/>
</dbReference>
<dbReference type="PANTHER" id="PTHR21461">
    <property type="entry name" value="GLYCOSYLTRANSFERASE FAMILY 92 PROTEIN"/>
    <property type="match status" value="1"/>
</dbReference>
<evidence type="ECO:0000256" key="1">
    <source>
        <dbReference type="ARBA" id="ARBA00004167"/>
    </source>
</evidence>
<evidence type="ECO:0000256" key="3">
    <source>
        <dbReference type="ARBA" id="ARBA00022989"/>
    </source>
</evidence>
<dbReference type="RefSeq" id="WP_082996118.1">
    <property type="nucleotide sequence ID" value="NZ_CP015124.1"/>
</dbReference>
<feature type="compositionally biased region" description="Basic and acidic residues" evidence="4">
    <location>
        <begin position="363"/>
        <end position="380"/>
    </location>
</feature>
<dbReference type="GO" id="GO:0016757">
    <property type="term" value="F:glycosyltransferase activity"/>
    <property type="evidence" value="ECO:0007669"/>
    <property type="project" value="TreeGrafter"/>
</dbReference>
<evidence type="ECO:0000313" key="5">
    <source>
        <dbReference type="EMBL" id="ANP38530.1"/>
    </source>
</evidence>
<keyword evidence="3" id="KW-0472">Membrane</keyword>
<name>A0A1B0ZWT2_9RHOB</name>
<dbReference type="EMBL" id="CP015124">
    <property type="protein sequence ID" value="ANP38530.1"/>
    <property type="molecule type" value="Genomic_DNA"/>
</dbReference>
<dbReference type="AlphaFoldDB" id="A0A1B0ZWT2"/>
<evidence type="ECO:0000256" key="4">
    <source>
        <dbReference type="SAM" id="MobiDB-lite"/>
    </source>
</evidence>
<dbReference type="SUPFAM" id="SSF53448">
    <property type="entry name" value="Nucleotide-diphospho-sugar transferases"/>
    <property type="match status" value="1"/>
</dbReference>
<dbReference type="OrthoDB" id="4964299at2"/>
<organism evidence="5 6">
    <name type="scientific">Phaeobacter gallaeciensis</name>
    <dbReference type="NCBI Taxonomy" id="60890"/>
    <lineage>
        <taxon>Bacteria</taxon>
        <taxon>Pseudomonadati</taxon>
        <taxon>Pseudomonadota</taxon>
        <taxon>Alphaproteobacteria</taxon>
        <taxon>Rhodobacterales</taxon>
        <taxon>Roseobacteraceae</taxon>
        <taxon>Phaeobacter</taxon>
    </lineage>
</organism>
<proteinExistence type="predicted"/>
<evidence type="ECO:0000256" key="2">
    <source>
        <dbReference type="ARBA" id="ARBA00022692"/>
    </source>
</evidence>
<keyword evidence="5" id="KW-0808">Transferase</keyword>
<feature type="region of interest" description="Disordered" evidence="4">
    <location>
        <begin position="348"/>
        <end position="380"/>
    </location>
</feature>
<gene>
    <name evidence="5" type="ORF">JL2886_03657</name>
</gene>
<protein>
    <submittedName>
        <fullName evidence="5">Glycosyl transferase family 2</fullName>
    </submittedName>
</protein>
<keyword evidence="3" id="KW-1133">Transmembrane helix</keyword>
<keyword evidence="6" id="KW-1185">Reference proteome</keyword>
<dbReference type="Pfam" id="PF13704">
    <property type="entry name" value="Glyco_tranf_2_4"/>
    <property type="match status" value="1"/>
</dbReference>
<dbReference type="PANTHER" id="PTHR21461:SF69">
    <property type="entry name" value="GLYCOSYLTRANSFERASE FAMILY 92 PROTEIN"/>
    <property type="match status" value="1"/>
</dbReference>
<evidence type="ECO:0000313" key="6">
    <source>
        <dbReference type="Proteomes" id="UP000092565"/>
    </source>
</evidence>
<dbReference type="GO" id="GO:0005737">
    <property type="term" value="C:cytoplasm"/>
    <property type="evidence" value="ECO:0007669"/>
    <property type="project" value="TreeGrafter"/>
</dbReference>
<dbReference type="Proteomes" id="UP000092565">
    <property type="component" value="Chromosome"/>
</dbReference>